<name>A0A0B1S7Q8_OESDE</name>
<gene>
    <name evidence="1" type="ORF">OESDEN_19350</name>
</gene>
<organism evidence="1 2">
    <name type="scientific">Oesophagostomum dentatum</name>
    <name type="common">Nodular worm</name>
    <dbReference type="NCBI Taxonomy" id="61180"/>
    <lineage>
        <taxon>Eukaryota</taxon>
        <taxon>Metazoa</taxon>
        <taxon>Ecdysozoa</taxon>
        <taxon>Nematoda</taxon>
        <taxon>Chromadorea</taxon>
        <taxon>Rhabditida</taxon>
        <taxon>Rhabditina</taxon>
        <taxon>Rhabditomorpha</taxon>
        <taxon>Strongyloidea</taxon>
        <taxon>Strongylidae</taxon>
        <taxon>Oesophagostomum</taxon>
    </lineage>
</organism>
<proteinExistence type="predicted"/>
<evidence type="ECO:0000313" key="2">
    <source>
        <dbReference type="Proteomes" id="UP000053660"/>
    </source>
</evidence>
<dbReference type="AlphaFoldDB" id="A0A0B1S7Q8"/>
<accession>A0A0B1S7Q8</accession>
<protein>
    <submittedName>
        <fullName evidence="1">Uncharacterized protein</fullName>
    </submittedName>
</protein>
<feature type="non-terminal residue" evidence="1">
    <location>
        <position position="1"/>
    </location>
</feature>
<dbReference type="Proteomes" id="UP000053660">
    <property type="component" value="Unassembled WGS sequence"/>
</dbReference>
<dbReference type="EMBL" id="KN596039">
    <property type="protein sequence ID" value="KHJ80969.1"/>
    <property type="molecule type" value="Genomic_DNA"/>
</dbReference>
<evidence type="ECO:0000313" key="1">
    <source>
        <dbReference type="EMBL" id="KHJ80969.1"/>
    </source>
</evidence>
<keyword evidence="2" id="KW-1185">Reference proteome</keyword>
<reference evidence="1 2" key="1">
    <citation type="submission" date="2014-03" db="EMBL/GenBank/DDBJ databases">
        <title>Draft genome of the hookworm Oesophagostomum dentatum.</title>
        <authorList>
            <person name="Mitreva M."/>
        </authorList>
    </citation>
    <scope>NUCLEOTIDE SEQUENCE [LARGE SCALE GENOMIC DNA]</scope>
    <source>
        <strain evidence="1 2">OD-Hann</strain>
    </source>
</reference>
<sequence>LESYVRANGLTLEKVLLHEAVENKGGELVVTYAMFGVNCKQITEALREMRIDGVLDVKCNIVS</sequence>